<accession>A0A0L0TBA8</accession>
<keyword evidence="2" id="KW-0472">Membrane</keyword>
<evidence type="ECO:0000313" key="4">
    <source>
        <dbReference type="Proteomes" id="UP000054350"/>
    </source>
</evidence>
<sequence length="160" mass="16095">MIRVYGLPLDFSTSLVTTGATLAISLGLVLVVAACQRRAATRAMLQVVPEPPALDGVPPVGAGLAAMMPVQQVSRPSSAARAVGLSRPGSGKGRVEMAGAPAPGAPDVMRAEKDLDKGSSTALAGASAAGAGTVPPLRAILRTRPVIPEDEEQMMGSGET</sequence>
<feature type="compositionally biased region" description="Low complexity" evidence="1">
    <location>
        <begin position="118"/>
        <end position="133"/>
    </location>
</feature>
<gene>
    <name evidence="3" type="ORF">AMAG_20424</name>
</gene>
<dbReference type="Proteomes" id="UP000054350">
    <property type="component" value="Unassembled WGS sequence"/>
</dbReference>
<proteinExistence type="predicted"/>
<evidence type="ECO:0000313" key="3">
    <source>
        <dbReference type="EMBL" id="KNE71996.1"/>
    </source>
</evidence>
<dbReference type="EMBL" id="GG745376">
    <property type="protein sequence ID" value="KNE71996.1"/>
    <property type="molecule type" value="Genomic_DNA"/>
</dbReference>
<name>A0A0L0TBA8_ALLM3</name>
<keyword evidence="4" id="KW-1185">Reference proteome</keyword>
<dbReference type="PROSITE" id="PS51257">
    <property type="entry name" value="PROKAR_LIPOPROTEIN"/>
    <property type="match status" value="1"/>
</dbReference>
<feature type="region of interest" description="Disordered" evidence="1">
    <location>
        <begin position="76"/>
        <end position="135"/>
    </location>
</feature>
<keyword evidence="2" id="KW-0812">Transmembrane</keyword>
<dbReference type="VEuPathDB" id="FungiDB:AMAG_20424"/>
<reference evidence="4" key="2">
    <citation type="submission" date="2009-11" db="EMBL/GenBank/DDBJ databases">
        <title>The Genome Sequence of Allomyces macrogynus strain ATCC 38327.</title>
        <authorList>
            <consortium name="The Broad Institute Genome Sequencing Platform"/>
            <person name="Russ C."/>
            <person name="Cuomo C."/>
            <person name="Shea T."/>
            <person name="Young S.K."/>
            <person name="Zeng Q."/>
            <person name="Koehrsen M."/>
            <person name="Haas B."/>
            <person name="Borodovsky M."/>
            <person name="Guigo R."/>
            <person name="Alvarado L."/>
            <person name="Berlin A."/>
            <person name="Borenstein D."/>
            <person name="Chen Z."/>
            <person name="Engels R."/>
            <person name="Freedman E."/>
            <person name="Gellesch M."/>
            <person name="Goldberg J."/>
            <person name="Griggs A."/>
            <person name="Gujja S."/>
            <person name="Heiman D."/>
            <person name="Hepburn T."/>
            <person name="Howarth C."/>
            <person name="Jen D."/>
            <person name="Larson L."/>
            <person name="Lewis B."/>
            <person name="Mehta T."/>
            <person name="Park D."/>
            <person name="Pearson M."/>
            <person name="Roberts A."/>
            <person name="Saif S."/>
            <person name="Shenoy N."/>
            <person name="Sisk P."/>
            <person name="Stolte C."/>
            <person name="Sykes S."/>
            <person name="Walk T."/>
            <person name="White J."/>
            <person name="Yandava C."/>
            <person name="Burger G."/>
            <person name="Gray M.W."/>
            <person name="Holland P.W.H."/>
            <person name="King N."/>
            <person name="Lang F.B.F."/>
            <person name="Roger A.J."/>
            <person name="Ruiz-Trillo I."/>
            <person name="Lander E."/>
            <person name="Nusbaum C."/>
        </authorList>
    </citation>
    <scope>NUCLEOTIDE SEQUENCE [LARGE SCALE GENOMIC DNA]</scope>
    <source>
        <strain evidence="4">ATCC 38327</strain>
    </source>
</reference>
<evidence type="ECO:0000256" key="1">
    <source>
        <dbReference type="SAM" id="MobiDB-lite"/>
    </source>
</evidence>
<organism evidence="3 4">
    <name type="scientific">Allomyces macrogynus (strain ATCC 38327)</name>
    <name type="common">Allomyces javanicus var. macrogynus</name>
    <dbReference type="NCBI Taxonomy" id="578462"/>
    <lineage>
        <taxon>Eukaryota</taxon>
        <taxon>Fungi</taxon>
        <taxon>Fungi incertae sedis</taxon>
        <taxon>Blastocladiomycota</taxon>
        <taxon>Blastocladiomycetes</taxon>
        <taxon>Blastocladiales</taxon>
        <taxon>Blastocladiaceae</taxon>
        <taxon>Allomyces</taxon>
    </lineage>
</organism>
<evidence type="ECO:0000256" key="2">
    <source>
        <dbReference type="SAM" id="Phobius"/>
    </source>
</evidence>
<dbReference type="AlphaFoldDB" id="A0A0L0TBA8"/>
<feature type="transmembrane region" description="Helical" evidence="2">
    <location>
        <begin position="15"/>
        <end position="35"/>
    </location>
</feature>
<reference evidence="3 4" key="1">
    <citation type="submission" date="2009-11" db="EMBL/GenBank/DDBJ databases">
        <title>Annotation of Allomyces macrogynus ATCC 38327.</title>
        <authorList>
            <consortium name="The Broad Institute Genome Sequencing Platform"/>
            <person name="Russ C."/>
            <person name="Cuomo C."/>
            <person name="Burger G."/>
            <person name="Gray M.W."/>
            <person name="Holland P.W.H."/>
            <person name="King N."/>
            <person name="Lang F.B.F."/>
            <person name="Roger A.J."/>
            <person name="Ruiz-Trillo I."/>
            <person name="Young S.K."/>
            <person name="Zeng Q."/>
            <person name="Gargeya S."/>
            <person name="Fitzgerald M."/>
            <person name="Haas B."/>
            <person name="Abouelleil A."/>
            <person name="Alvarado L."/>
            <person name="Arachchi H.M."/>
            <person name="Berlin A."/>
            <person name="Chapman S.B."/>
            <person name="Gearin G."/>
            <person name="Goldberg J."/>
            <person name="Griggs A."/>
            <person name="Gujja S."/>
            <person name="Hansen M."/>
            <person name="Heiman D."/>
            <person name="Howarth C."/>
            <person name="Larimer J."/>
            <person name="Lui A."/>
            <person name="MacDonald P.J.P."/>
            <person name="McCowen C."/>
            <person name="Montmayeur A."/>
            <person name="Murphy C."/>
            <person name="Neiman D."/>
            <person name="Pearson M."/>
            <person name="Priest M."/>
            <person name="Roberts A."/>
            <person name="Saif S."/>
            <person name="Shea T."/>
            <person name="Sisk P."/>
            <person name="Stolte C."/>
            <person name="Sykes S."/>
            <person name="Wortman J."/>
            <person name="Nusbaum C."/>
            <person name="Birren B."/>
        </authorList>
    </citation>
    <scope>NUCLEOTIDE SEQUENCE [LARGE SCALE GENOMIC DNA]</scope>
    <source>
        <strain evidence="3 4">ATCC 38327</strain>
    </source>
</reference>
<keyword evidence="2" id="KW-1133">Transmembrane helix</keyword>
<protein>
    <submittedName>
        <fullName evidence="3">Uncharacterized protein</fullName>
    </submittedName>
</protein>